<keyword evidence="4" id="KW-1185">Reference proteome</keyword>
<dbReference type="EMBL" id="NGJZ01000005">
    <property type="protein sequence ID" value="RSU05961.1"/>
    <property type="molecule type" value="Genomic_DNA"/>
</dbReference>
<protein>
    <submittedName>
        <fullName evidence="3">Uncharacterized protein</fullName>
    </submittedName>
</protein>
<organism evidence="3 4">
    <name type="scientific">Vagococcus entomophilus</name>
    <dbReference type="NCBI Taxonomy" id="1160095"/>
    <lineage>
        <taxon>Bacteria</taxon>
        <taxon>Bacillati</taxon>
        <taxon>Bacillota</taxon>
        <taxon>Bacilli</taxon>
        <taxon>Lactobacillales</taxon>
        <taxon>Enterococcaceae</taxon>
        <taxon>Vagococcus</taxon>
    </lineage>
</organism>
<dbReference type="SUPFAM" id="SSF51445">
    <property type="entry name" value="(Trans)glycosidases"/>
    <property type="match status" value="1"/>
</dbReference>
<gene>
    <name evidence="3" type="ORF">CBF30_11665</name>
</gene>
<dbReference type="InterPro" id="IPR029000">
    <property type="entry name" value="Cyclophilin-like_dom_sf"/>
</dbReference>
<proteinExistence type="predicted"/>
<dbReference type="OrthoDB" id="5809921at2"/>
<comment type="caution">
    <text evidence="3">The sequence shown here is derived from an EMBL/GenBank/DDBJ whole genome shotgun (WGS) entry which is preliminary data.</text>
</comment>
<evidence type="ECO:0000259" key="1">
    <source>
        <dbReference type="Pfam" id="PF05913"/>
    </source>
</evidence>
<dbReference type="AlphaFoldDB" id="A0A430AEV6"/>
<dbReference type="InterPro" id="IPR013785">
    <property type="entry name" value="Aldolase_TIM"/>
</dbReference>
<dbReference type="SUPFAM" id="SSF50891">
    <property type="entry name" value="Cyclophilin-like"/>
    <property type="match status" value="1"/>
</dbReference>
<dbReference type="InterPro" id="IPR043894">
    <property type="entry name" value="MupG_C"/>
</dbReference>
<dbReference type="InterPro" id="IPR043797">
    <property type="entry name" value="MupG_N"/>
</dbReference>
<evidence type="ECO:0000259" key="2">
    <source>
        <dbReference type="Pfam" id="PF19200"/>
    </source>
</evidence>
<reference evidence="3 4" key="1">
    <citation type="submission" date="2017-05" db="EMBL/GenBank/DDBJ databases">
        <title>Vagococcus spp. assemblies.</title>
        <authorList>
            <person name="Gulvik C.A."/>
        </authorList>
    </citation>
    <scope>NUCLEOTIDE SEQUENCE [LARGE SCALE GENOMIC DNA]</scope>
    <source>
        <strain evidence="3 4">DSM 24756</strain>
    </source>
</reference>
<dbReference type="InterPro" id="IPR017853">
    <property type="entry name" value="GH"/>
</dbReference>
<sequence length="352" mass="40327">MLGCSVFLANEIDEKVEVNLKEMSQHGFKGVFTSLHIPEDDKSSYVARLKKLGELAQKLKMNVMVDISEKALEEIGFSLDNPQELKEIGITGIRMDYGIEPEKIAEVSKTMTVGLNASTLSEEFVKQLDEYDANKKNMELWHNYYPRMETGLDRKWFAQKNHWLHELNMKVIAFAPGDNQLRGPLYDTLPTLEDHRQKHPLAVAVDLLQNLEVDEVYIGDSSIHTFTMKQFSDYFAKDLVTLRARTYQPAYQQLIIGAHSNRMDDARDVIRSAEARFKKIPQIIPENTKERPTGSLTLDNEQYGRYMGEMQITKRNLPADLRVNVVGNLISKDCELLPLIEAGKKYQIIESE</sequence>
<accession>A0A430AEV6</accession>
<evidence type="ECO:0000313" key="4">
    <source>
        <dbReference type="Proteomes" id="UP000288669"/>
    </source>
</evidence>
<dbReference type="Pfam" id="PF19200">
    <property type="entry name" value="MupG_N"/>
    <property type="match status" value="1"/>
</dbReference>
<feature type="domain" description="6-phospho-N-acetylmuramidase N-terminal" evidence="2">
    <location>
        <begin position="2"/>
        <end position="232"/>
    </location>
</feature>
<dbReference type="Gene3D" id="2.40.100.10">
    <property type="entry name" value="Cyclophilin-like"/>
    <property type="match status" value="1"/>
</dbReference>
<dbReference type="PANTHER" id="PTHR38435:SF2">
    <property type="entry name" value="DUF871 DOMAIN-CONTAINING PROTEIN"/>
    <property type="match status" value="1"/>
</dbReference>
<dbReference type="Gene3D" id="3.20.20.70">
    <property type="entry name" value="Aldolase class I"/>
    <property type="match status" value="1"/>
</dbReference>
<dbReference type="RefSeq" id="WP_126827074.1">
    <property type="nucleotide sequence ID" value="NZ_JBHLWU010000004.1"/>
</dbReference>
<evidence type="ECO:0000313" key="3">
    <source>
        <dbReference type="EMBL" id="RSU05961.1"/>
    </source>
</evidence>
<name>A0A430AEV6_9ENTE</name>
<dbReference type="Pfam" id="PF05913">
    <property type="entry name" value="MupG_C"/>
    <property type="match status" value="1"/>
</dbReference>
<feature type="domain" description="6-phospho-N-acetylmuramidase C-terminal" evidence="1">
    <location>
        <begin position="247"/>
        <end position="348"/>
    </location>
</feature>
<dbReference type="Proteomes" id="UP000288669">
    <property type="component" value="Unassembled WGS sequence"/>
</dbReference>
<dbReference type="PANTHER" id="PTHR38435">
    <property type="match status" value="1"/>
</dbReference>
<dbReference type="InterPro" id="IPR008589">
    <property type="entry name" value="MupG"/>
</dbReference>